<feature type="compositionally biased region" description="Low complexity" evidence="1">
    <location>
        <begin position="1014"/>
        <end position="1023"/>
    </location>
</feature>
<dbReference type="PANTHER" id="PTHR46957">
    <property type="entry name" value="CYTOKINE RECEPTOR"/>
    <property type="match status" value="1"/>
</dbReference>
<feature type="region of interest" description="Disordered" evidence="1">
    <location>
        <begin position="1009"/>
        <end position="1069"/>
    </location>
</feature>
<evidence type="ECO:0000256" key="2">
    <source>
        <dbReference type="SAM" id="Phobius"/>
    </source>
</evidence>
<dbReference type="CDD" id="cd00063">
    <property type="entry name" value="FN3"/>
    <property type="match status" value="2"/>
</dbReference>
<keyword evidence="2" id="KW-0472">Membrane</keyword>
<dbReference type="SUPFAM" id="SSF49265">
    <property type="entry name" value="Fibronectin type III"/>
    <property type="match status" value="4"/>
</dbReference>
<feature type="compositionally biased region" description="Basic and acidic residues" evidence="1">
    <location>
        <begin position="1045"/>
        <end position="1058"/>
    </location>
</feature>
<accession>A0A6B2E6T6</accession>
<feature type="domain" description="Fibronectin type-III" evidence="3">
    <location>
        <begin position="569"/>
        <end position="669"/>
    </location>
</feature>
<keyword evidence="2" id="KW-1133">Transmembrane helix</keyword>
<dbReference type="AlphaFoldDB" id="A0A6B2E6T6"/>
<dbReference type="PROSITE" id="PS50853">
    <property type="entry name" value="FN3"/>
    <property type="match status" value="2"/>
</dbReference>
<keyword evidence="2" id="KW-0812">Transmembrane</keyword>
<dbReference type="InterPro" id="IPR013783">
    <property type="entry name" value="Ig-like_fold"/>
</dbReference>
<dbReference type="PANTHER" id="PTHR46957:SF3">
    <property type="entry name" value="CYTOKINE RECEPTOR"/>
    <property type="match status" value="1"/>
</dbReference>
<dbReference type="EMBL" id="GIFK01001256">
    <property type="protein sequence ID" value="NBJ58959.1"/>
    <property type="molecule type" value="Transcribed_RNA"/>
</dbReference>
<protein>
    <submittedName>
        <fullName evidence="4">Putative cytokine receptor</fullName>
    </submittedName>
</protein>
<dbReference type="GO" id="GO:0016020">
    <property type="term" value="C:membrane"/>
    <property type="evidence" value="ECO:0007669"/>
    <property type="project" value="UniProtKB-SubCell"/>
</dbReference>
<dbReference type="InterPro" id="IPR036116">
    <property type="entry name" value="FN3_sf"/>
</dbReference>
<dbReference type="Gene3D" id="2.60.40.10">
    <property type="entry name" value="Immunoglobulins"/>
    <property type="match status" value="5"/>
</dbReference>
<evidence type="ECO:0000259" key="3">
    <source>
        <dbReference type="PROSITE" id="PS50853"/>
    </source>
</evidence>
<dbReference type="InterPro" id="IPR003961">
    <property type="entry name" value="FN3_dom"/>
</dbReference>
<evidence type="ECO:0000313" key="4">
    <source>
        <dbReference type="EMBL" id="NBJ58959.1"/>
    </source>
</evidence>
<reference evidence="4" key="1">
    <citation type="submission" date="2019-10" db="EMBL/GenBank/DDBJ databases">
        <title>Short sand fly seasons in Tbilisi, Georgia, hinder development of host immunity to saliva of the visceral leishmaniasis vector Phlebotomus kandelakii.</title>
        <authorList>
            <person name="Oliveira F."/>
            <person name="Giorgobiani E."/>
            <person name="Guimaraes-Costa A.B."/>
            <person name="Abdeladhim M."/>
            <person name="Oristian J."/>
            <person name="Tskhvaradze L."/>
            <person name="Tsertsvadze N."/>
            <person name="Zakalashvili M."/>
            <person name="Valenzuela J.G."/>
            <person name="Kamhawi S."/>
        </authorList>
    </citation>
    <scope>NUCLEOTIDE SEQUENCE</scope>
    <source>
        <strain evidence="4">Wild-capture in Tbilisi</strain>
        <tissue evidence="4">Salivary glands</tissue>
    </source>
</reference>
<sequence>MGGIYWSLKTAIRFEMWLIVFCILHTTVTVRAELGDIFPRAVNLKVGQPLNLTCNVNWTVAQTLKPPFNEKDLDLLIFKNNSIDVSRSYITRRNGSAIDLYIPAMNEPGSYMFVCGLDKRGKLARMSGKNILLYSKNDKSIDDYIGVSPVRVNVGYAPKNVTNFRCISYNWDDMYCTFDKEYNSIYTNYNLTYGGVLSTRAKSLDINPNDNSTSYTFQVVGYYSAYEVYYFTLDMRNQFGSNQQTFKVNTFDCVKPDPPSMMNVTKREPTRVTLTWKLHYKLKVFEREFIYEGKYIRSPNEMGIMESQPLDMSKLVSASMIDYSLTIDGLYAHMWYEVQIRVGVPNISREELWSNYTKFQFQTLPKIPDRPPDVNIGSFYLNDHNDLWLYWKPLPLEEQNGNNSHYVISSVRNGKGTELTIQASNLTTIMAKFQEIRDEDFTFTIRSANSEGESIDGSTIYVPSRANRFPLPTDLKKYSIDYKYKLTWAPPSTRQDELTSYTVFWCESKTNYPSECNGPMFFETVNTTTHEYELANTKAINLALSANSRNSSSGMLWSMCTASKSDEIGKLNMVYVSKMDATYMEIQWKLDCMDEPIVAGYMLTYCPIIEPKNISCKPGTEIMQNITGTTQYNITGLMPYTTYKTTIAMFSNTRTGRPSDPLVNTTLEAAPTPPRNLAIRHVSNVSVSISWDPPERANGFLKNYEVWCNNSKIIMYDGIKENKTIYYTIENLQTFSYYEIVVLACTITCSNKSDGVNVTTEMGVPDPISSKTDEKYEDYTLLSWARPRHVGGNLDYYEVAINIREGVNKTQVYTKKLNATKCWMYHSCQKSWTGIELKVRAVNVVRSPHDRREAKSSANSSMSVSFVPQHPDPGAIPTQIRDHPSCLGSNDAQLQRWLEEDPHPKYLESDYTNIFNYYCRQNNSSPLLYIFIIFVGIVGTVALMVFGYRKCKTMSDIKVVLPDALNDINKDPKCPKMGEMIDGGGVLRNVQIHRDMRVQQDEQERSLLRNHMESSSSSTTSSTANVDNQSQCESHDGPPEELDSMEEHHMEEDDKHSIESQPEETPRVSFDVLKPEKLDEMIIRPTIEPQQMHQVAICPGVNQYVHFARPSQGYTQLASLKAPMKTPMATETDETGISGYVTRKQLADFGQRM</sequence>
<dbReference type="Pfam" id="PF00041">
    <property type="entry name" value="fn3"/>
    <property type="match status" value="2"/>
</dbReference>
<organism evidence="4">
    <name type="scientific">Phlebotomus kandelakii</name>
    <dbReference type="NCBI Taxonomy" id="1109342"/>
    <lineage>
        <taxon>Eukaryota</taxon>
        <taxon>Metazoa</taxon>
        <taxon>Ecdysozoa</taxon>
        <taxon>Arthropoda</taxon>
        <taxon>Hexapoda</taxon>
        <taxon>Insecta</taxon>
        <taxon>Pterygota</taxon>
        <taxon>Neoptera</taxon>
        <taxon>Endopterygota</taxon>
        <taxon>Diptera</taxon>
        <taxon>Nematocera</taxon>
        <taxon>Psychodoidea</taxon>
        <taxon>Psychodidae</taxon>
        <taxon>Phlebotomus</taxon>
        <taxon>Larroussius</taxon>
    </lineage>
</organism>
<feature type="transmembrane region" description="Helical" evidence="2">
    <location>
        <begin position="927"/>
        <end position="948"/>
    </location>
</feature>
<evidence type="ECO:0000256" key="1">
    <source>
        <dbReference type="SAM" id="MobiDB-lite"/>
    </source>
</evidence>
<name>A0A6B2E6T6_9DIPT</name>
<keyword evidence="4" id="KW-0675">Receptor</keyword>
<dbReference type="SMART" id="SM00060">
    <property type="entry name" value="FN3"/>
    <property type="match status" value="4"/>
</dbReference>
<proteinExistence type="predicted"/>
<dbReference type="InterPro" id="IPR050713">
    <property type="entry name" value="RTP_Phos/Ushers"/>
</dbReference>
<feature type="domain" description="Fibronectin type-III" evidence="3">
    <location>
        <begin position="673"/>
        <end position="763"/>
    </location>
</feature>